<evidence type="ECO:0000256" key="1">
    <source>
        <dbReference type="SAM" id="MobiDB-lite"/>
    </source>
</evidence>
<feature type="compositionally biased region" description="Basic and acidic residues" evidence="1">
    <location>
        <begin position="86"/>
        <end position="102"/>
    </location>
</feature>
<reference evidence="2" key="1">
    <citation type="journal article" date="2020" name="Cell">
        <title>Large-Scale Comparative Analyses of Tick Genomes Elucidate Their Genetic Diversity and Vector Capacities.</title>
        <authorList>
            <consortium name="Tick Genome and Microbiome Consortium (TIGMIC)"/>
            <person name="Jia N."/>
            <person name="Wang J."/>
            <person name="Shi W."/>
            <person name="Du L."/>
            <person name="Sun Y."/>
            <person name="Zhan W."/>
            <person name="Jiang J.F."/>
            <person name="Wang Q."/>
            <person name="Zhang B."/>
            <person name="Ji P."/>
            <person name="Bell-Sakyi L."/>
            <person name="Cui X.M."/>
            <person name="Yuan T.T."/>
            <person name="Jiang B.G."/>
            <person name="Yang W.F."/>
            <person name="Lam T.T."/>
            <person name="Chang Q.C."/>
            <person name="Ding S.J."/>
            <person name="Wang X.J."/>
            <person name="Zhu J.G."/>
            <person name="Ruan X.D."/>
            <person name="Zhao L."/>
            <person name="Wei J.T."/>
            <person name="Ye R.Z."/>
            <person name="Que T.C."/>
            <person name="Du C.H."/>
            <person name="Zhou Y.H."/>
            <person name="Cheng J.X."/>
            <person name="Dai P.F."/>
            <person name="Guo W.B."/>
            <person name="Han X.H."/>
            <person name="Huang E.J."/>
            <person name="Li L.F."/>
            <person name="Wei W."/>
            <person name="Gao Y.C."/>
            <person name="Liu J.Z."/>
            <person name="Shao H.Z."/>
            <person name="Wang X."/>
            <person name="Wang C.C."/>
            <person name="Yang T.C."/>
            <person name="Huo Q.B."/>
            <person name="Li W."/>
            <person name="Chen H.Y."/>
            <person name="Chen S.E."/>
            <person name="Zhou L.G."/>
            <person name="Ni X.B."/>
            <person name="Tian J.H."/>
            <person name="Sheng Y."/>
            <person name="Liu T."/>
            <person name="Pan Y.S."/>
            <person name="Xia L.Y."/>
            <person name="Li J."/>
            <person name="Zhao F."/>
            <person name="Cao W.C."/>
        </authorList>
    </citation>
    <scope>NUCLEOTIDE SEQUENCE</scope>
    <source>
        <strain evidence="2">Rsan-2018</strain>
    </source>
</reference>
<keyword evidence="3" id="KW-1185">Reference proteome</keyword>
<dbReference type="EMBL" id="JABSTV010001250">
    <property type="protein sequence ID" value="KAH7955946.1"/>
    <property type="molecule type" value="Genomic_DNA"/>
</dbReference>
<reference evidence="2" key="2">
    <citation type="submission" date="2021-09" db="EMBL/GenBank/DDBJ databases">
        <authorList>
            <person name="Jia N."/>
            <person name="Wang J."/>
            <person name="Shi W."/>
            <person name="Du L."/>
            <person name="Sun Y."/>
            <person name="Zhan W."/>
            <person name="Jiang J."/>
            <person name="Wang Q."/>
            <person name="Zhang B."/>
            <person name="Ji P."/>
            <person name="Sakyi L.B."/>
            <person name="Cui X."/>
            <person name="Yuan T."/>
            <person name="Jiang B."/>
            <person name="Yang W."/>
            <person name="Lam T.T.-Y."/>
            <person name="Chang Q."/>
            <person name="Ding S."/>
            <person name="Wang X."/>
            <person name="Zhu J."/>
            <person name="Ruan X."/>
            <person name="Zhao L."/>
            <person name="Wei J."/>
            <person name="Que T."/>
            <person name="Du C."/>
            <person name="Cheng J."/>
            <person name="Dai P."/>
            <person name="Han X."/>
            <person name="Huang E."/>
            <person name="Gao Y."/>
            <person name="Liu J."/>
            <person name="Shao H."/>
            <person name="Ye R."/>
            <person name="Li L."/>
            <person name="Wei W."/>
            <person name="Wang X."/>
            <person name="Wang C."/>
            <person name="Huo Q."/>
            <person name="Li W."/>
            <person name="Guo W."/>
            <person name="Chen H."/>
            <person name="Chen S."/>
            <person name="Zhou L."/>
            <person name="Zhou L."/>
            <person name="Ni X."/>
            <person name="Tian J."/>
            <person name="Zhou Y."/>
            <person name="Sheng Y."/>
            <person name="Liu T."/>
            <person name="Pan Y."/>
            <person name="Xia L."/>
            <person name="Li J."/>
            <person name="Zhao F."/>
            <person name="Cao W."/>
        </authorList>
    </citation>
    <scope>NUCLEOTIDE SEQUENCE</scope>
    <source>
        <strain evidence="2">Rsan-2018</strain>
        <tissue evidence="2">Larvae</tissue>
    </source>
</reference>
<sequence length="232" mass="25101">MSGEPSSACRRSARLAAKRAEVTHVDVDGATSSGPAVDDDAFAITSGCQSTVKKRNVTCKSTRVAQPAKKFKTVQEDGVGQNTRTKGQDRTQRVSRHLEDVKKPKRGRKKTTLAETSPKREAVVTKPAATTKRQGARAELTSIEPSRQAKRTREKSTSRSSEASAGVASSSGSYHTAEEINSDTGSTTPEEEDETLPTPPVVEVETKFDRLRRVWRWLVGNDGAQSGGQNEC</sequence>
<comment type="caution">
    <text evidence="2">The sequence shown here is derived from an EMBL/GenBank/DDBJ whole genome shotgun (WGS) entry which is preliminary data.</text>
</comment>
<evidence type="ECO:0000313" key="2">
    <source>
        <dbReference type="EMBL" id="KAH7955946.1"/>
    </source>
</evidence>
<accession>A0A9D4PUP1</accession>
<evidence type="ECO:0000313" key="3">
    <source>
        <dbReference type="Proteomes" id="UP000821837"/>
    </source>
</evidence>
<dbReference type="AlphaFoldDB" id="A0A9D4PUP1"/>
<proteinExistence type="predicted"/>
<organism evidence="2 3">
    <name type="scientific">Rhipicephalus sanguineus</name>
    <name type="common">Brown dog tick</name>
    <name type="synonym">Ixodes sanguineus</name>
    <dbReference type="NCBI Taxonomy" id="34632"/>
    <lineage>
        <taxon>Eukaryota</taxon>
        <taxon>Metazoa</taxon>
        <taxon>Ecdysozoa</taxon>
        <taxon>Arthropoda</taxon>
        <taxon>Chelicerata</taxon>
        <taxon>Arachnida</taxon>
        <taxon>Acari</taxon>
        <taxon>Parasitiformes</taxon>
        <taxon>Ixodida</taxon>
        <taxon>Ixodoidea</taxon>
        <taxon>Ixodidae</taxon>
        <taxon>Rhipicephalinae</taxon>
        <taxon>Rhipicephalus</taxon>
        <taxon>Rhipicephalus</taxon>
    </lineage>
</organism>
<protein>
    <submittedName>
        <fullName evidence="2">Uncharacterized protein</fullName>
    </submittedName>
</protein>
<gene>
    <name evidence="2" type="ORF">HPB52_005264</name>
</gene>
<feature type="region of interest" description="Disordered" evidence="1">
    <location>
        <begin position="71"/>
        <end position="205"/>
    </location>
</feature>
<dbReference type="Proteomes" id="UP000821837">
    <property type="component" value="Unassembled WGS sequence"/>
</dbReference>
<feature type="compositionally biased region" description="Low complexity" evidence="1">
    <location>
        <begin position="158"/>
        <end position="173"/>
    </location>
</feature>
<name>A0A9D4PUP1_RHISA</name>